<evidence type="ECO:0000256" key="1">
    <source>
        <dbReference type="SAM" id="MobiDB-lite"/>
    </source>
</evidence>
<reference evidence="2 3" key="1">
    <citation type="submission" date="2021-06" db="EMBL/GenBank/DDBJ databases">
        <title>Caerostris extrusa draft genome.</title>
        <authorList>
            <person name="Kono N."/>
            <person name="Arakawa K."/>
        </authorList>
    </citation>
    <scope>NUCLEOTIDE SEQUENCE [LARGE SCALE GENOMIC DNA]</scope>
</reference>
<name>A0AAV4SBV0_CAEEX</name>
<keyword evidence="3" id="KW-1185">Reference proteome</keyword>
<feature type="region of interest" description="Disordered" evidence="1">
    <location>
        <begin position="42"/>
        <end position="259"/>
    </location>
</feature>
<feature type="compositionally biased region" description="Basic and acidic residues" evidence="1">
    <location>
        <begin position="142"/>
        <end position="166"/>
    </location>
</feature>
<dbReference type="Proteomes" id="UP001054945">
    <property type="component" value="Unassembled WGS sequence"/>
</dbReference>
<evidence type="ECO:0000313" key="2">
    <source>
        <dbReference type="EMBL" id="GIY30646.1"/>
    </source>
</evidence>
<organism evidence="2 3">
    <name type="scientific">Caerostris extrusa</name>
    <name type="common">Bark spider</name>
    <name type="synonym">Caerostris bankana</name>
    <dbReference type="NCBI Taxonomy" id="172846"/>
    <lineage>
        <taxon>Eukaryota</taxon>
        <taxon>Metazoa</taxon>
        <taxon>Ecdysozoa</taxon>
        <taxon>Arthropoda</taxon>
        <taxon>Chelicerata</taxon>
        <taxon>Arachnida</taxon>
        <taxon>Araneae</taxon>
        <taxon>Araneomorphae</taxon>
        <taxon>Entelegynae</taxon>
        <taxon>Araneoidea</taxon>
        <taxon>Araneidae</taxon>
        <taxon>Caerostris</taxon>
    </lineage>
</organism>
<sequence length="259" mass="30092">MGTTLCSIAVRKRGEASKDYTDLTKNIEWYGYQAEADIYEEIKETTSGRRSRERKPSTSREKPEGYGIPKFSSRSRESRPSVSRLQSEEGYEKSRYIGVAGERRPSTSREVPEDYEIPKFVGIEEERRPSTSSEKAEEEYEIERYNDKDEEKVPYASRERPEDYEIPKFVGRNGERRSSARRGTQEDDTGAPRPTSESKWHSVKENQFETHQATASKDRHESLSKKKVQASHLCFSKKKKKKKVETPKKTITTNWPRSF</sequence>
<comment type="caution">
    <text evidence="2">The sequence shown here is derived from an EMBL/GenBank/DDBJ whole genome shotgun (WGS) entry which is preliminary data.</text>
</comment>
<dbReference type="AlphaFoldDB" id="A0AAV4SBV0"/>
<accession>A0AAV4SBV0</accession>
<gene>
    <name evidence="2" type="ORF">CEXT_771341</name>
</gene>
<evidence type="ECO:0000313" key="3">
    <source>
        <dbReference type="Proteomes" id="UP001054945"/>
    </source>
</evidence>
<feature type="compositionally biased region" description="Basic and acidic residues" evidence="1">
    <location>
        <begin position="54"/>
        <end position="64"/>
    </location>
</feature>
<dbReference type="EMBL" id="BPLR01009259">
    <property type="protein sequence ID" value="GIY30646.1"/>
    <property type="molecule type" value="Genomic_DNA"/>
</dbReference>
<feature type="compositionally biased region" description="Basic residues" evidence="1">
    <location>
        <begin position="225"/>
        <end position="243"/>
    </location>
</feature>
<proteinExistence type="predicted"/>
<protein>
    <submittedName>
        <fullName evidence="2">Uncharacterized protein</fullName>
    </submittedName>
</protein>
<feature type="compositionally biased region" description="Basic and acidic residues" evidence="1">
    <location>
        <begin position="86"/>
        <end position="112"/>
    </location>
</feature>
<feature type="compositionally biased region" description="Basic and acidic residues" evidence="1">
    <location>
        <begin position="196"/>
        <end position="208"/>
    </location>
</feature>